<name>A0A6L9E9T5_9FLAO</name>
<organism evidence="2 3">
    <name type="scientific">Poritiphilus flavus</name>
    <dbReference type="NCBI Taxonomy" id="2697053"/>
    <lineage>
        <taxon>Bacteria</taxon>
        <taxon>Pseudomonadati</taxon>
        <taxon>Bacteroidota</taxon>
        <taxon>Flavobacteriia</taxon>
        <taxon>Flavobacteriales</taxon>
        <taxon>Flavobacteriaceae</taxon>
        <taxon>Poritiphilus</taxon>
    </lineage>
</organism>
<evidence type="ECO:0000313" key="3">
    <source>
        <dbReference type="Proteomes" id="UP000475249"/>
    </source>
</evidence>
<dbReference type="SUPFAM" id="SSF55961">
    <property type="entry name" value="Bet v1-like"/>
    <property type="match status" value="1"/>
</dbReference>
<dbReference type="Pfam" id="PF10604">
    <property type="entry name" value="Polyketide_cyc2"/>
    <property type="match status" value="1"/>
</dbReference>
<gene>
    <name evidence="2" type="ORF">GTQ38_05390</name>
</gene>
<dbReference type="InterPro" id="IPR019587">
    <property type="entry name" value="Polyketide_cyclase/dehydratase"/>
</dbReference>
<evidence type="ECO:0000256" key="1">
    <source>
        <dbReference type="SAM" id="SignalP"/>
    </source>
</evidence>
<dbReference type="InterPro" id="IPR023393">
    <property type="entry name" value="START-like_dom_sf"/>
</dbReference>
<dbReference type="EMBL" id="WXYO01000002">
    <property type="protein sequence ID" value="NAS11424.1"/>
    <property type="molecule type" value="Genomic_DNA"/>
</dbReference>
<comment type="caution">
    <text evidence="2">The sequence shown here is derived from an EMBL/GenBank/DDBJ whole genome shotgun (WGS) entry which is preliminary data.</text>
</comment>
<keyword evidence="1" id="KW-0732">Signal</keyword>
<dbReference type="Gene3D" id="3.30.530.20">
    <property type="match status" value="1"/>
</dbReference>
<accession>A0A6L9E9T5</accession>
<evidence type="ECO:0008006" key="4">
    <source>
        <dbReference type="Google" id="ProtNLM"/>
    </source>
</evidence>
<evidence type="ECO:0000313" key="2">
    <source>
        <dbReference type="EMBL" id="NAS11424.1"/>
    </source>
</evidence>
<sequence length="158" mass="17944">MKKFGLLVLLFAVQLAMAQNGSKSFTASVLATQSEEKAWEVITEVSQWKKWDKMVIDTKFDTDFNEKTTGVMIRPGGQINEFKIVAVDPGRSYTFSHKLSSGMLYVRRTVAPADSGSKITEEVWFKGISKKTFEKYYGPDFEQKLQNNLERLKGLLES</sequence>
<feature type="signal peptide" evidence="1">
    <location>
        <begin position="1"/>
        <end position="18"/>
    </location>
</feature>
<dbReference type="AlphaFoldDB" id="A0A6L9E9T5"/>
<protein>
    <recommendedName>
        <fullName evidence="4">Polyketide cyclase / dehydrase and lipid transport</fullName>
    </recommendedName>
</protein>
<dbReference type="Proteomes" id="UP000475249">
    <property type="component" value="Unassembled WGS sequence"/>
</dbReference>
<dbReference type="CDD" id="cd07812">
    <property type="entry name" value="SRPBCC"/>
    <property type="match status" value="1"/>
</dbReference>
<feature type="chain" id="PRO_5026829291" description="Polyketide cyclase / dehydrase and lipid transport" evidence="1">
    <location>
        <begin position="19"/>
        <end position="158"/>
    </location>
</feature>
<dbReference type="RefSeq" id="WP_161434453.1">
    <property type="nucleotide sequence ID" value="NZ_WXYO01000002.1"/>
</dbReference>
<reference evidence="2 3" key="1">
    <citation type="submission" date="2020-01" db="EMBL/GenBank/DDBJ databases">
        <title>Bacteria diversity of Porities sp.</title>
        <authorList>
            <person name="Wang G."/>
        </authorList>
    </citation>
    <scope>NUCLEOTIDE SEQUENCE [LARGE SCALE GENOMIC DNA]</scope>
    <source>
        <strain evidence="2 3">R33</strain>
    </source>
</reference>
<proteinExistence type="predicted"/>
<keyword evidence="3" id="KW-1185">Reference proteome</keyword>